<name>A0A2G2VN57_CAPBA</name>
<dbReference type="PANTHER" id="PTHR11134">
    <property type="entry name" value="ADAPTOR COMPLEX SUBUNIT BETA FAMILY MEMBER"/>
    <property type="match status" value="1"/>
</dbReference>
<proteinExistence type="predicted"/>
<gene>
    <name evidence="7" type="ORF">CQW23_26211</name>
</gene>
<feature type="compositionally biased region" description="Polar residues" evidence="5">
    <location>
        <begin position="165"/>
        <end position="178"/>
    </location>
</feature>
<reference evidence="7 8" key="1">
    <citation type="journal article" date="2017" name="Genome Biol.">
        <title>New reference genome sequences of hot pepper reveal the massive evolution of plant disease-resistance genes by retroduplication.</title>
        <authorList>
            <person name="Kim S."/>
            <person name="Park J."/>
            <person name="Yeom S.I."/>
            <person name="Kim Y.M."/>
            <person name="Seo E."/>
            <person name="Kim K.T."/>
            <person name="Kim M.S."/>
            <person name="Lee J.M."/>
            <person name="Cheong K."/>
            <person name="Shin H.S."/>
            <person name="Kim S.B."/>
            <person name="Han K."/>
            <person name="Lee J."/>
            <person name="Park M."/>
            <person name="Lee H.A."/>
            <person name="Lee H.Y."/>
            <person name="Lee Y."/>
            <person name="Oh S."/>
            <person name="Lee J.H."/>
            <person name="Choi E."/>
            <person name="Choi E."/>
            <person name="Lee S.E."/>
            <person name="Jeon J."/>
            <person name="Kim H."/>
            <person name="Choi G."/>
            <person name="Song H."/>
            <person name="Lee J."/>
            <person name="Lee S.C."/>
            <person name="Kwon J.K."/>
            <person name="Lee H.Y."/>
            <person name="Koo N."/>
            <person name="Hong Y."/>
            <person name="Kim R.W."/>
            <person name="Kang W.H."/>
            <person name="Huh J.H."/>
            <person name="Kang B.C."/>
            <person name="Yang T.J."/>
            <person name="Lee Y.H."/>
            <person name="Bennetzen J.L."/>
            <person name="Choi D."/>
        </authorList>
    </citation>
    <scope>NUCLEOTIDE SEQUENCE [LARGE SCALE GENOMIC DNA]</scope>
    <source>
        <strain evidence="8">cv. PBC81</strain>
    </source>
</reference>
<feature type="compositionally biased region" description="Polar residues" evidence="5">
    <location>
        <begin position="7"/>
        <end position="16"/>
    </location>
</feature>
<dbReference type="GO" id="GO:0012505">
    <property type="term" value="C:endomembrane system"/>
    <property type="evidence" value="ECO:0007669"/>
    <property type="project" value="UniProtKB-SubCell"/>
</dbReference>
<keyword evidence="8" id="KW-1185">Reference proteome</keyword>
<evidence type="ECO:0000313" key="7">
    <source>
        <dbReference type="EMBL" id="PHT34411.1"/>
    </source>
</evidence>
<feature type="region of interest" description="Disordered" evidence="5">
    <location>
        <begin position="165"/>
        <end position="193"/>
    </location>
</feature>
<comment type="caution">
    <text evidence="7">The sequence shown here is derived from an EMBL/GenBank/DDBJ whole genome shotgun (WGS) entry which is preliminary data.</text>
</comment>
<evidence type="ECO:0000256" key="1">
    <source>
        <dbReference type="ARBA" id="ARBA00004308"/>
    </source>
</evidence>
<dbReference type="GO" id="GO:0003676">
    <property type="term" value="F:nucleic acid binding"/>
    <property type="evidence" value="ECO:0007669"/>
    <property type="project" value="InterPro"/>
</dbReference>
<dbReference type="GO" id="GO:0015031">
    <property type="term" value="P:protein transport"/>
    <property type="evidence" value="ECO:0007669"/>
    <property type="project" value="UniProtKB-KW"/>
</dbReference>
<keyword evidence="3" id="KW-0653">Protein transport</keyword>
<dbReference type="SUPFAM" id="SSF48371">
    <property type="entry name" value="ARM repeat"/>
    <property type="match status" value="1"/>
</dbReference>
<dbReference type="AlphaFoldDB" id="A0A2G2VN57"/>
<accession>A0A2G2VN57</accession>
<dbReference type="OrthoDB" id="1711310at2759"/>
<keyword evidence="4" id="KW-0472">Membrane</keyword>
<evidence type="ECO:0000313" key="8">
    <source>
        <dbReference type="Proteomes" id="UP000224567"/>
    </source>
</evidence>
<dbReference type="InterPro" id="IPR016024">
    <property type="entry name" value="ARM-type_fold"/>
</dbReference>
<feature type="region of interest" description="Disordered" evidence="5">
    <location>
        <begin position="1"/>
        <end position="23"/>
    </location>
</feature>
<sequence>MGPGKSSLPNDLQSPYNDHYAPAPKFCTNNSTTIPLNGDLPKVGSMELNSSIPTLSHLKDLKINNSPLFLNNTMGPLDSQLKVGRPQIDFMHDNKNSQHVHSPVNYSDVHPYNDYSPRDDNDLLNSQKSLSPSHFAKSHVFDLTLSSAINHGSFSNLPIQGSTYPSQPIIPDSTTIPQIYSDGTKEQSSSLPNLHIKESYSSLSTPVMDGGSTHGTCTHIYHNSEWSRVSGRSKSPKYVIPMYVKWKPPAPSSTMLNTDATCNPGAHHATIAGVFRNCNGTWILGFTNQFPTLDPLEAELHALLLGLAISLEHRFVAIFVAKIYDINVELVEDSDFRDALKELISDNNHMVVANAITALAEIQESSSRPIFEITSHTLSKLLTALNKCTEWSQVFILDALSKYEAFDARKAENIVERVTSRLQL</sequence>
<comment type="subcellular location">
    <subcellularLocation>
        <location evidence="1">Endomembrane system</location>
    </subcellularLocation>
</comment>
<dbReference type="Gene3D" id="1.25.10.10">
    <property type="entry name" value="Leucine-rich Repeat Variant"/>
    <property type="match status" value="1"/>
</dbReference>
<evidence type="ECO:0000256" key="3">
    <source>
        <dbReference type="ARBA" id="ARBA00022927"/>
    </source>
</evidence>
<dbReference type="Proteomes" id="UP000224567">
    <property type="component" value="Unassembled WGS sequence"/>
</dbReference>
<dbReference type="EMBL" id="MLFT02000011">
    <property type="protein sequence ID" value="PHT34411.1"/>
    <property type="molecule type" value="Genomic_DNA"/>
</dbReference>
<dbReference type="InterPro" id="IPR032682">
    <property type="entry name" value="Cnd1_C"/>
</dbReference>
<dbReference type="Pfam" id="PF12717">
    <property type="entry name" value="Cnd1"/>
    <property type="match status" value="1"/>
</dbReference>
<keyword evidence="2" id="KW-0813">Transport</keyword>
<reference evidence="8" key="2">
    <citation type="journal article" date="2017" name="J. Anim. Genet.">
        <title>Multiple reference genome sequences of hot pepper reveal the massive evolution of plant disease resistance genes by retroduplication.</title>
        <authorList>
            <person name="Kim S."/>
            <person name="Park J."/>
            <person name="Yeom S.-I."/>
            <person name="Kim Y.-M."/>
            <person name="Seo E."/>
            <person name="Kim K.-T."/>
            <person name="Kim M.-S."/>
            <person name="Lee J.M."/>
            <person name="Cheong K."/>
            <person name="Shin H.-S."/>
            <person name="Kim S.-B."/>
            <person name="Han K."/>
            <person name="Lee J."/>
            <person name="Park M."/>
            <person name="Lee H.-A."/>
            <person name="Lee H.-Y."/>
            <person name="Lee Y."/>
            <person name="Oh S."/>
            <person name="Lee J.H."/>
            <person name="Choi E."/>
            <person name="Choi E."/>
            <person name="Lee S.E."/>
            <person name="Jeon J."/>
            <person name="Kim H."/>
            <person name="Choi G."/>
            <person name="Song H."/>
            <person name="Lee J."/>
            <person name="Lee S.-C."/>
            <person name="Kwon J.-K."/>
            <person name="Lee H.-Y."/>
            <person name="Koo N."/>
            <person name="Hong Y."/>
            <person name="Kim R.W."/>
            <person name="Kang W.-H."/>
            <person name="Huh J.H."/>
            <person name="Kang B.-C."/>
            <person name="Yang T.-J."/>
            <person name="Lee Y.-H."/>
            <person name="Bennetzen J.L."/>
            <person name="Choi D."/>
        </authorList>
    </citation>
    <scope>NUCLEOTIDE SEQUENCE [LARGE SCALE GENOMIC DNA]</scope>
    <source>
        <strain evidence="8">cv. PBC81</strain>
    </source>
</reference>
<evidence type="ECO:0000256" key="2">
    <source>
        <dbReference type="ARBA" id="ARBA00022448"/>
    </source>
</evidence>
<evidence type="ECO:0000256" key="4">
    <source>
        <dbReference type="ARBA" id="ARBA00023136"/>
    </source>
</evidence>
<evidence type="ECO:0000259" key="6">
    <source>
        <dbReference type="Pfam" id="PF12717"/>
    </source>
</evidence>
<dbReference type="InterPro" id="IPR011989">
    <property type="entry name" value="ARM-like"/>
</dbReference>
<dbReference type="GO" id="GO:0016192">
    <property type="term" value="P:vesicle-mediated transport"/>
    <property type="evidence" value="ECO:0007669"/>
    <property type="project" value="InterPro"/>
</dbReference>
<dbReference type="STRING" id="33114.A0A2G2VN57"/>
<feature type="domain" description="Condensin complex subunit 1 C-terminal" evidence="6">
    <location>
        <begin position="317"/>
        <end position="423"/>
    </location>
</feature>
<evidence type="ECO:0000256" key="5">
    <source>
        <dbReference type="SAM" id="MobiDB-lite"/>
    </source>
</evidence>
<organism evidence="7 8">
    <name type="scientific">Capsicum baccatum</name>
    <name type="common">Peruvian pepper</name>
    <dbReference type="NCBI Taxonomy" id="33114"/>
    <lineage>
        <taxon>Eukaryota</taxon>
        <taxon>Viridiplantae</taxon>
        <taxon>Streptophyta</taxon>
        <taxon>Embryophyta</taxon>
        <taxon>Tracheophyta</taxon>
        <taxon>Spermatophyta</taxon>
        <taxon>Magnoliopsida</taxon>
        <taxon>eudicotyledons</taxon>
        <taxon>Gunneridae</taxon>
        <taxon>Pentapetalae</taxon>
        <taxon>asterids</taxon>
        <taxon>lamiids</taxon>
        <taxon>Solanales</taxon>
        <taxon>Solanaceae</taxon>
        <taxon>Solanoideae</taxon>
        <taxon>Capsiceae</taxon>
        <taxon>Capsicum</taxon>
    </lineage>
</organism>
<dbReference type="InterPro" id="IPR026739">
    <property type="entry name" value="AP_beta"/>
</dbReference>
<protein>
    <submittedName>
        <fullName evidence="7">Beta-adaptin-like protein B</fullName>
    </submittedName>
</protein>
<dbReference type="GO" id="GO:0004523">
    <property type="term" value="F:RNA-DNA hybrid ribonuclease activity"/>
    <property type="evidence" value="ECO:0007669"/>
    <property type="project" value="InterPro"/>
</dbReference>